<accession>A0AA39KPG1</accession>
<comment type="caution">
    <text evidence="2">The sequence shown here is derived from an EMBL/GenBank/DDBJ whole genome shotgun (WGS) entry which is preliminary data.</text>
</comment>
<keyword evidence="3" id="KW-1185">Reference proteome</keyword>
<evidence type="ECO:0000256" key="1">
    <source>
        <dbReference type="SAM" id="MobiDB-lite"/>
    </source>
</evidence>
<evidence type="ECO:0000313" key="3">
    <source>
        <dbReference type="Proteomes" id="UP001168972"/>
    </source>
</evidence>
<gene>
    <name evidence="2" type="ORF">PV327_002819</name>
</gene>
<feature type="region of interest" description="Disordered" evidence="1">
    <location>
        <begin position="205"/>
        <end position="252"/>
    </location>
</feature>
<dbReference type="Proteomes" id="UP001168972">
    <property type="component" value="Unassembled WGS sequence"/>
</dbReference>
<proteinExistence type="predicted"/>
<dbReference type="EMBL" id="JAQQBR010001831">
    <property type="protein sequence ID" value="KAK0169073.1"/>
    <property type="molecule type" value="Genomic_DNA"/>
</dbReference>
<organism evidence="2 3">
    <name type="scientific">Microctonus hyperodae</name>
    <name type="common">Parasitoid wasp</name>
    <dbReference type="NCBI Taxonomy" id="165561"/>
    <lineage>
        <taxon>Eukaryota</taxon>
        <taxon>Metazoa</taxon>
        <taxon>Ecdysozoa</taxon>
        <taxon>Arthropoda</taxon>
        <taxon>Hexapoda</taxon>
        <taxon>Insecta</taxon>
        <taxon>Pterygota</taxon>
        <taxon>Neoptera</taxon>
        <taxon>Endopterygota</taxon>
        <taxon>Hymenoptera</taxon>
        <taxon>Apocrita</taxon>
        <taxon>Ichneumonoidea</taxon>
        <taxon>Braconidae</taxon>
        <taxon>Euphorinae</taxon>
        <taxon>Microctonus</taxon>
    </lineage>
</organism>
<sequence>MTSRKLIIKPDVKVNELVPQHPRVSKKKSYFNLIERAKINQSLEEIEIEHPIVRKTIGSIKITDVAFSEADYEVNYEEMPSDIIFEERPNFPSYLFDAEPTRIEEITDSDILKSIDNELELLSLSKTRKKIDRLNVAVKKFFPKNITKEVPIEKSIMNRPNDLLPVEEFQNLQERYLREGIIPNSQFNDENELEDYKRRLTHDYSGNKSHLYKNPQSQKMIDNFDSNRGSNESSYANQTNKRNTNNKSRKSILRSNNYSEDRFEIDQIFSDFSLQNKKVFSQEK</sequence>
<reference evidence="2" key="1">
    <citation type="journal article" date="2023" name="bioRxiv">
        <title>Scaffold-level genome assemblies of two parasitoid biocontrol wasps reveal the parthenogenesis mechanism and an associated novel virus.</title>
        <authorList>
            <person name="Inwood S."/>
            <person name="Skelly J."/>
            <person name="Guhlin J."/>
            <person name="Harrop T."/>
            <person name="Goldson S."/>
            <person name="Dearden P."/>
        </authorList>
    </citation>
    <scope>NUCLEOTIDE SEQUENCE</scope>
    <source>
        <strain evidence="2">Lincoln</strain>
        <tissue evidence="2">Whole body</tissue>
    </source>
</reference>
<evidence type="ECO:0000313" key="2">
    <source>
        <dbReference type="EMBL" id="KAK0169073.1"/>
    </source>
</evidence>
<name>A0AA39KPG1_MICHY</name>
<reference evidence="2" key="2">
    <citation type="submission" date="2023-03" db="EMBL/GenBank/DDBJ databases">
        <authorList>
            <person name="Inwood S.N."/>
            <person name="Skelly J.G."/>
            <person name="Guhlin J."/>
            <person name="Harrop T.W.R."/>
            <person name="Goldson S.G."/>
            <person name="Dearden P.K."/>
        </authorList>
    </citation>
    <scope>NUCLEOTIDE SEQUENCE</scope>
    <source>
        <strain evidence="2">Lincoln</strain>
        <tissue evidence="2">Whole body</tissue>
    </source>
</reference>
<feature type="compositionally biased region" description="Polar residues" evidence="1">
    <location>
        <begin position="205"/>
        <end position="238"/>
    </location>
</feature>
<protein>
    <submittedName>
        <fullName evidence="2">Uncharacterized protein</fullName>
    </submittedName>
</protein>
<dbReference type="AlphaFoldDB" id="A0AA39KPG1"/>